<proteinExistence type="inferred from homology"/>
<keyword evidence="2" id="KW-0645">Protease</keyword>
<dbReference type="Proteomes" id="UP000095283">
    <property type="component" value="Unplaced"/>
</dbReference>
<dbReference type="PANTHER" id="PTHR47966:SF44">
    <property type="entry name" value="PEPTIDASE A1 DOMAIN-CONTAINING PROTEIN"/>
    <property type="match status" value="1"/>
</dbReference>
<dbReference type="AlphaFoldDB" id="A0A1I7WMQ5"/>
<dbReference type="PANTHER" id="PTHR47966">
    <property type="entry name" value="BETA-SITE APP-CLEAVING ENZYME, ISOFORM A-RELATED"/>
    <property type="match status" value="1"/>
</dbReference>
<accession>A0A1I7WMQ5</accession>
<dbReference type="SUPFAM" id="SSF50630">
    <property type="entry name" value="Acid proteases"/>
    <property type="match status" value="1"/>
</dbReference>
<keyword evidence="2" id="KW-0064">Aspartyl protease</keyword>
<dbReference type="GO" id="GO:0006508">
    <property type="term" value="P:proteolysis"/>
    <property type="evidence" value="ECO:0007669"/>
    <property type="project" value="UniProtKB-KW"/>
</dbReference>
<keyword evidence="2" id="KW-0378">Hydrolase</keyword>
<dbReference type="PROSITE" id="PS00141">
    <property type="entry name" value="ASP_PROTEASE"/>
    <property type="match status" value="1"/>
</dbReference>
<reference evidence="6" key="1">
    <citation type="submission" date="2016-11" db="UniProtKB">
        <authorList>
            <consortium name="WormBaseParasite"/>
        </authorList>
    </citation>
    <scope>IDENTIFICATION</scope>
</reference>
<organism evidence="5 6">
    <name type="scientific">Heterorhabditis bacteriophora</name>
    <name type="common">Entomopathogenic nematode worm</name>
    <dbReference type="NCBI Taxonomy" id="37862"/>
    <lineage>
        <taxon>Eukaryota</taxon>
        <taxon>Metazoa</taxon>
        <taxon>Ecdysozoa</taxon>
        <taxon>Nematoda</taxon>
        <taxon>Chromadorea</taxon>
        <taxon>Rhabditida</taxon>
        <taxon>Rhabditina</taxon>
        <taxon>Rhabditomorpha</taxon>
        <taxon>Strongyloidea</taxon>
        <taxon>Heterorhabditidae</taxon>
        <taxon>Heterorhabditis</taxon>
    </lineage>
</organism>
<feature type="chain" id="PRO_5009310706" evidence="3">
    <location>
        <begin position="18"/>
        <end position="336"/>
    </location>
</feature>
<feature type="domain" description="Peptidase A1" evidence="4">
    <location>
        <begin position="68"/>
        <end position="336"/>
    </location>
</feature>
<keyword evidence="5" id="KW-1185">Reference proteome</keyword>
<dbReference type="WBParaSite" id="Hba_06426">
    <property type="protein sequence ID" value="Hba_06426"/>
    <property type="gene ID" value="Hba_06426"/>
</dbReference>
<protein>
    <submittedName>
        <fullName evidence="6">Peptidase A1 domain-containing protein</fullName>
    </submittedName>
</protein>
<dbReference type="InterPro" id="IPR001461">
    <property type="entry name" value="Aspartic_peptidase_A1"/>
</dbReference>
<dbReference type="GO" id="GO:0005764">
    <property type="term" value="C:lysosome"/>
    <property type="evidence" value="ECO:0007669"/>
    <property type="project" value="TreeGrafter"/>
</dbReference>
<evidence type="ECO:0000256" key="3">
    <source>
        <dbReference type="SAM" id="SignalP"/>
    </source>
</evidence>
<comment type="similarity">
    <text evidence="1 2">Belongs to the peptidase A1 family.</text>
</comment>
<evidence type="ECO:0000259" key="4">
    <source>
        <dbReference type="PROSITE" id="PS51767"/>
    </source>
</evidence>
<evidence type="ECO:0000313" key="5">
    <source>
        <dbReference type="Proteomes" id="UP000095283"/>
    </source>
</evidence>
<name>A0A1I7WMQ5_HETBA</name>
<keyword evidence="3" id="KW-0732">Signal</keyword>
<dbReference type="PROSITE" id="PS51767">
    <property type="entry name" value="PEPTIDASE_A1"/>
    <property type="match status" value="1"/>
</dbReference>
<dbReference type="Gene3D" id="2.60.40.1960">
    <property type="match status" value="1"/>
</dbReference>
<evidence type="ECO:0000256" key="1">
    <source>
        <dbReference type="ARBA" id="ARBA00007447"/>
    </source>
</evidence>
<dbReference type="Gene3D" id="2.40.70.10">
    <property type="entry name" value="Acid Proteases"/>
    <property type="match status" value="2"/>
</dbReference>
<dbReference type="InterPro" id="IPR033121">
    <property type="entry name" value="PEPTIDASE_A1"/>
</dbReference>
<evidence type="ECO:0000256" key="2">
    <source>
        <dbReference type="RuleBase" id="RU000454"/>
    </source>
</evidence>
<evidence type="ECO:0000313" key="6">
    <source>
        <dbReference type="WBParaSite" id="Hba_06426"/>
    </source>
</evidence>
<feature type="signal peptide" evidence="3">
    <location>
        <begin position="1"/>
        <end position="17"/>
    </location>
</feature>
<dbReference type="InterPro" id="IPR021109">
    <property type="entry name" value="Peptidase_aspartic_dom_sf"/>
</dbReference>
<dbReference type="InterPro" id="IPR034164">
    <property type="entry name" value="Pepsin-like_dom"/>
</dbReference>
<sequence>MMQIAFELWLLVGVAVASFHVPVLRRETLRQKLWRTGSMITYVKHKYSVRRSLSDSEQKVADYDDLAYIGNVTIGTPKQSFLVVLDTGSANFWVPDSSCGKNNIFMKESDWWFDGTSLFKLLMAFLDSLSLVLQLRMLFRPSSMQLIRSNTNSSYDCKGLVEEPVFTVYLEHHGGIISPSGGVFTYGGFDTENCEDIIAWEPLSSASYWQIVLQGVQIGDKVDEKRKWQAISDTGTSFLGGPPHIVNGIAKIYGAFFDPKYDAYIVDCSDAENLEPLQLTIGGKVYPINAVNLFARYEGALKVLIQISSAGKLAYMAKITVELCRQQISDFSNKNI</sequence>
<dbReference type="Pfam" id="PF00026">
    <property type="entry name" value="Asp"/>
    <property type="match status" value="2"/>
</dbReference>
<dbReference type="GO" id="GO:0004190">
    <property type="term" value="F:aspartic-type endopeptidase activity"/>
    <property type="evidence" value="ECO:0007669"/>
    <property type="project" value="UniProtKB-KW"/>
</dbReference>
<dbReference type="CDD" id="cd05471">
    <property type="entry name" value="pepsin_like"/>
    <property type="match status" value="1"/>
</dbReference>
<dbReference type="InterPro" id="IPR001969">
    <property type="entry name" value="Aspartic_peptidase_AS"/>
</dbReference>
<dbReference type="PRINTS" id="PR00792">
    <property type="entry name" value="PEPSIN"/>
</dbReference>